<keyword evidence="1" id="KW-1133">Transmembrane helix</keyword>
<proteinExistence type="predicted"/>
<dbReference type="Proteomes" id="UP000298138">
    <property type="component" value="Unassembled WGS sequence"/>
</dbReference>
<feature type="transmembrane region" description="Helical" evidence="1">
    <location>
        <begin position="118"/>
        <end position="142"/>
    </location>
</feature>
<protein>
    <submittedName>
        <fullName evidence="2">Uncharacterized protein</fullName>
    </submittedName>
</protein>
<evidence type="ECO:0000313" key="2">
    <source>
        <dbReference type="EMBL" id="TGZ83588.1"/>
    </source>
</evidence>
<sequence length="148" mass="16422">MENDGIITIHRPPSAIVQVTPPTERFQPGQIVIPAPQHVSSSFPVLIPPSQHHHHHHHGHHSKEITIAHPVTGQNTVVAIAPPRTRGELNLDVRGPGYRYRTKRRWRRRGAPDDMARYLLMGAIGFVVVVVIVLVIVMGLYFGGVIGD</sequence>
<organism evidence="2 3">
    <name type="scientific">Ascodesmis nigricans</name>
    <dbReference type="NCBI Taxonomy" id="341454"/>
    <lineage>
        <taxon>Eukaryota</taxon>
        <taxon>Fungi</taxon>
        <taxon>Dikarya</taxon>
        <taxon>Ascomycota</taxon>
        <taxon>Pezizomycotina</taxon>
        <taxon>Pezizomycetes</taxon>
        <taxon>Pezizales</taxon>
        <taxon>Ascodesmidaceae</taxon>
        <taxon>Ascodesmis</taxon>
    </lineage>
</organism>
<dbReference type="AlphaFoldDB" id="A0A4S2N359"/>
<dbReference type="EMBL" id="ML220113">
    <property type="protein sequence ID" value="TGZ83588.1"/>
    <property type="molecule type" value="Genomic_DNA"/>
</dbReference>
<evidence type="ECO:0000256" key="1">
    <source>
        <dbReference type="SAM" id="Phobius"/>
    </source>
</evidence>
<gene>
    <name evidence="2" type="ORF">EX30DRAFT_338211</name>
</gene>
<reference evidence="2 3" key="1">
    <citation type="submission" date="2019-04" db="EMBL/GenBank/DDBJ databases">
        <title>Comparative genomics and transcriptomics to analyze fruiting body development in filamentous ascomycetes.</title>
        <authorList>
            <consortium name="DOE Joint Genome Institute"/>
            <person name="Lutkenhaus R."/>
            <person name="Traeger S."/>
            <person name="Breuer J."/>
            <person name="Kuo A."/>
            <person name="Lipzen A."/>
            <person name="Pangilinan J."/>
            <person name="Dilworth D."/>
            <person name="Sandor L."/>
            <person name="Poggeler S."/>
            <person name="Barry K."/>
            <person name="Grigoriev I.V."/>
            <person name="Nowrousian M."/>
        </authorList>
    </citation>
    <scope>NUCLEOTIDE SEQUENCE [LARGE SCALE GENOMIC DNA]</scope>
    <source>
        <strain evidence="2 3">CBS 389.68</strain>
    </source>
</reference>
<accession>A0A4S2N359</accession>
<keyword evidence="1" id="KW-0472">Membrane</keyword>
<dbReference type="InParanoid" id="A0A4S2N359"/>
<keyword evidence="3" id="KW-1185">Reference proteome</keyword>
<name>A0A4S2N359_9PEZI</name>
<keyword evidence="1" id="KW-0812">Transmembrane</keyword>
<evidence type="ECO:0000313" key="3">
    <source>
        <dbReference type="Proteomes" id="UP000298138"/>
    </source>
</evidence>